<sequence>MTLPFGLLHDQFQWIRDDDLWREWDEQCLLLTANRRMGRSALSRHSGFMESQQREVWQTPRILPWGTWLQQLVEDGVLSGSCPAAEVPRLVLSDFQERLLWEQQIENLESEGFLLSTTLAASAAMDAWRLMHQWNVPLEKYLSATTNRLGLDCGHIPELQAFLRWATIFESTLKENRWIDQARLPHLVERMIRKVALPQPSRLFLMGFDELSPVQIRLLEAVMARGCTVIQVIAQDHCALGGHVAMADSESEYWSAAHWALARLQVNPAARIAIVIPQLEQVRHQVESVFDAVFYPQWDFSPESRLRTAYNITAGRTLASVPMVDIALLLLDRLHRNVELTQAEISGILLSPFLPGYGEEFNHRVLLDLQLRQRQQVSLPLATVIRLAASRHCPRLVKFLRELGAGMQELRSRKARPGQWSERLSQLLTRAGWPGDRRLNSDEYQALEAWNTMLYTFSHCDPIVAELPLGDALKLISTMAHQTIHQPHSYGEAPVQVMGMLEAGGAHFDAMWIMGLHDEAWPAEPRPNPLIPGAVQRLHQLPRSSPRREWEYASALTHRFLESADEVIFSYPASEGDRHLRPSPLITGRRELSLRELRLEEATATSPLGQLLATASLQTLEDTHAHGLPADTLLRGGASVLKDQALCPFRGIGLHILGATAPCGALAGVNPMVRGILLHSALEDIWNKLESSRGLQKMEARKRRQFIEDSLGRAIQRLQHELNITIAPALAQMEVQMQAQWIDDWLEYEKTRPPFTVASLERYHHISLGGLQLKLKVDRIDQLENGQHVLIDYKTGQASARDWEGERPADPQLPLYAVTLQDTSIGAVAYALINREACHFRGLAMEEGMLPELGALPDQQSWQTMLQNWKAALENLAGEITSGYGAISPRDDTSCRYCPLPLLCRIDGNEGDEER</sequence>
<dbReference type="EMBL" id="CP002432">
    <property type="protein sequence ID" value="ADU67236.1"/>
    <property type="molecule type" value="Genomic_DNA"/>
</dbReference>
<accession>E6W5V1</accession>
<dbReference type="InterPro" id="IPR011604">
    <property type="entry name" value="PDDEXK-like_dom_sf"/>
</dbReference>
<dbReference type="eggNOG" id="COG2887">
    <property type="taxonomic scope" value="Bacteria"/>
</dbReference>
<dbReference type="NCBIfam" id="TIGR03623">
    <property type="entry name" value="probable DNA repair protein"/>
    <property type="match status" value="1"/>
</dbReference>
<dbReference type="RefSeq" id="WP_013507106.1">
    <property type="nucleotide sequence ID" value="NC_014836.1"/>
</dbReference>
<dbReference type="Gene3D" id="3.40.50.300">
    <property type="entry name" value="P-loop containing nucleotide triphosphate hydrolases"/>
    <property type="match status" value="1"/>
</dbReference>
<dbReference type="InterPro" id="IPR027417">
    <property type="entry name" value="P-loop_NTPase"/>
</dbReference>
<dbReference type="Proteomes" id="UP000002572">
    <property type="component" value="Chromosome"/>
</dbReference>
<dbReference type="Pfam" id="PF12705">
    <property type="entry name" value="PDDEXK_1"/>
    <property type="match status" value="1"/>
</dbReference>
<reference evidence="2 3" key="1">
    <citation type="submission" date="2010-12" db="EMBL/GenBank/DDBJ databases">
        <title>Complete sequence of Desulfurispirillum indicum S5.</title>
        <authorList>
            <consortium name="US DOE Joint Genome Institute"/>
            <person name="Lucas S."/>
            <person name="Copeland A."/>
            <person name="Lapidus A."/>
            <person name="Cheng J.-F."/>
            <person name="Goodwin L."/>
            <person name="Pitluck S."/>
            <person name="Chertkov O."/>
            <person name="Held B."/>
            <person name="Detter J.C."/>
            <person name="Han C."/>
            <person name="Tapia R."/>
            <person name="Land M."/>
            <person name="Hauser L."/>
            <person name="Kyrpides N."/>
            <person name="Ivanova N."/>
            <person name="Mikhailova N."/>
            <person name="Haggblom M."/>
            <person name="Rauschenbach I."/>
            <person name="Bini E."/>
            <person name="Woyke T."/>
        </authorList>
    </citation>
    <scope>NUCLEOTIDE SEQUENCE [LARGE SCALE GENOMIC DNA]</scope>
    <source>
        <strain evidence="3">ATCC BAA-1389 / DSM 22839 / S5</strain>
    </source>
</reference>
<dbReference type="InterPro" id="IPR038726">
    <property type="entry name" value="PDDEXK_AddAB-type"/>
</dbReference>
<dbReference type="OrthoDB" id="9761147at2"/>
<evidence type="ECO:0000313" key="3">
    <source>
        <dbReference type="Proteomes" id="UP000002572"/>
    </source>
</evidence>
<organism evidence="2 3">
    <name type="scientific">Desulfurispirillum indicum (strain ATCC BAA-1389 / DSM 22839 / S5)</name>
    <dbReference type="NCBI Taxonomy" id="653733"/>
    <lineage>
        <taxon>Bacteria</taxon>
        <taxon>Pseudomonadati</taxon>
        <taxon>Chrysiogenota</taxon>
        <taxon>Chrysiogenia</taxon>
        <taxon>Chrysiogenales</taxon>
        <taxon>Chrysiogenaceae</taxon>
        <taxon>Desulfurispirillum</taxon>
    </lineage>
</organism>
<protein>
    <submittedName>
        <fullName evidence="2">Putative DNA repair protein</fullName>
    </submittedName>
</protein>
<proteinExistence type="predicted"/>
<evidence type="ECO:0000259" key="1">
    <source>
        <dbReference type="Pfam" id="PF12705"/>
    </source>
</evidence>
<dbReference type="HOGENOM" id="CLU_014693_0_0_0"/>
<dbReference type="Gene3D" id="3.90.320.10">
    <property type="match status" value="1"/>
</dbReference>
<feature type="domain" description="PD-(D/E)XK endonuclease-like" evidence="1">
    <location>
        <begin position="639"/>
        <end position="905"/>
    </location>
</feature>
<dbReference type="InParanoid" id="E6W5V1"/>
<dbReference type="SUPFAM" id="SSF52540">
    <property type="entry name" value="P-loop containing nucleoside triphosphate hydrolases"/>
    <property type="match status" value="1"/>
</dbReference>
<gene>
    <name evidence="2" type="ordered locus">Selin_2523</name>
</gene>
<dbReference type="InterPro" id="IPR019925">
    <property type="entry name" value="DNA_repair_protein_predicted"/>
</dbReference>
<keyword evidence="3" id="KW-1185">Reference proteome</keyword>
<dbReference type="STRING" id="653733.Selin_2523"/>
<dbReference type="AlphaFoldDB" id="E6W5V1"/>
<dbReference type="KEGG" id="din:Selin_2523"/>
<evidence type="ECO:0000313" key="2">
    <source>
        <dbReference type="EMBL" id="ADU67236.1"/>
    </source>
</evidence>
<name>E6W5V1_DESIS</name>